<dbReference type="Proteomes" id="UP000053038">
    <property type="component" value="Unassembled WGS sequence"/>
</dbReference>
<evidence type="ECO:0000313" key="1">
    <source>
        <dbReference type="EMBL" id="KHN54668.1"/>
    </source>
</evidence>
<organism evidence="1 2">
    <name type="scientific">Pectobacterium fontis</name>
    <dbReference type="NCBI Taxonomy" id="2558042"/>
    <lineage>
        <taxon>Bacteria</taxon>
        <taxon>Pseudomonadati</taxon>
        <taxon>Pseudomonadota</taxon>
        <taxon>Gammaproteobacteria</taxon>
        <taxon>Enterobacterales</taxon>
        <taxon>Pectobacteriaceae</taxon>
        <taxon>Pectobacterium</taxon>
    </lineage>
</organism>
<reference evidence="1 2" key="1">
    <citation type="submission" date="2014-10" db="EMBL/GenBank/DDBJ databases">
        <title>Genome sequence of Pectobacterium carotovorum M022.</title>
        <authorList>
            <person name="Chan K.-G."/>
            <person name="Tan W.-S."/>
        </authorList>
    </citation>
    <scope>NUCLEOTIDE SEQUENCE [LARGE SCALE GENOMIC DNA]</scope>
    <source>
        <strain evidence="1 2">M022</strain>
    </source>
</reference>
<accession>A0A7V8IMY1</accession>
<keyword evidence="2" id="KW-1185">Reference proteome</keyword>
<dbReference type="EMBL" id="JSXC01000011">
    <property type="protein sequence ID" value="KHN54668.1"/>
    <property type="molecule type" value="Genomic_DNA"/>
</dbReference>
<proteinExistence type="predicted"/>
<evidence type="ECO:0000313" key="2">
    <source>
        <dbReference type="Proteomes" id="UP000053038"/>
    </source>
</evidence>
<dbReference type="AlphaFoldDB" id="A0A7V8IMY1"/>
<gene>
    <name evidence="1" type="ORF">OI69_03165</name>
</gene>
<protein>
    <submittedName>
        <fullName evidence="1">Uncharacterized protein</fullName>
    </submittedName>
</protein>
<sequence length="67" mass="7891">MFQFYLRDAFSNSFQVMIGRILYLTLLIHYVRIRGVLDECGLFSRVGLVARVFVNPLFCRTLEPFDL</sequence>
<comment type="caution">
    <text evidence="1">The sequence shown here is derived from an EMBL/GenBank/DDBJ whole genome shotgun (WGS) entry which is preliminary data.</text>
</comment>
<name>A0A7V8IMY1_9GAMM</name>